<comment type="caution">
    <text evidence="1">The sequence shown here is derived from an EMBL/GenBank/DDBJ whole genome shotgun (WGS) entry which is preliminary data.</text>
</comment>
<sequence>MIKVVENLIKEGKIPMQNIGLSHIIKGIKSYDELNVLFGQYI</sequence>
<dbReference type="AlphaFoldDB" id="A0A645HEI7"/>
<dbReference type="EMBL" id="VSSQ01092105">
    <property type="protein sequence ID" value="MPN37445.1"/>
    <property type="molecule type" value="Genomic_DNA"/>
</dbReference>
<accession>A0A645HEI7</accession>
<gene>
    <name evidence="1" type="ORF">SDC9_184964</name>
</gene>
<reference evidence="1" key="1">
    <citation type="submission" date="2019-08" db="EMBL/GenBank/DDBJ databases">
        <authorList>
            <person name="Kucharzyk K."/>
            <person name="Murdoch R.W."/>
            <person name="Higgins S."/>
            <person name="Loffler F."/>
        </authorList>
    </citation>
    <scope>NUCLEOTIDE SEQUENCE</scope>
</reference>
<evidence type="ECO:0000313" key="1">
    <source>
        <dbReference type="EMBL" id="MPN37445.1"/>
    </source>
</evidence>
<name>A0A645HEI7_9ZZZZ</name>
<organism evidence="1">
    <name type="scientific">bioreactor metagenome</name>
    <dbReference type="NCBI Taxonomy" id="1076179"/>
    <lineage>
        <taxon>unclassified sequences</taxon>
        <taxon>metagenomes</taxon>
        <taxon>ecological metagenomes</taxon>
    </lineage>
</organism>
<protein>
    <submittedName>
        <fullName evidence="1">Uncharacterized protein</fullName>
    </submittedName>
</protein>
<proteinExistence type="predicted"/>